<organism evidence="1">
    <name type="scientific">groundwater metagenome</name>
    <dbReference type="NCBI Taxonomy" id="717931"/>
    <lineage>
        <taxon>unclassified sequences</taxon>
        <taxon>metagenomes</taxon>
        <taxon>ecological metagenomes</taxon>
    </lineage>
</organism>
<dbReference type="EMBL" id="CCXY01000103">
    <property type="protein sequence ID" value="CEG12076.1"/>
    <property type="molecule type" value="Genomic_DNA"/>
</dbReference>
<sequence length="307" mass="35305">MEKFHKFDLEENLEEKQKYTDEGWIETKLTFAAKDKTEAEEFFVLSVENLETKRVKPLKISFHEIQQNPFVGAIIIETLIYDVEELIRIVLNLAPVAVEVKKEWFDISLSTLNRIFLDISDIVKTFEHLSKLEIYSKGTKIESAEIYANIILEFHNENKESVEKNMNESVNGIKAIADVIFENRNEILEEDYEEESGGNQCGCAGNGRNLKGTDETNEANETDMEIENIETEKKKFYSGNVEMELKTNLFTFVDIITQFKPVVIEASAPHSLTMSRNEIYTLIGKLLLITQKHSERIIHPKNVADDS</sequence>
<gene>
    <name evidence="1" type="ORF">MSIBF_A1910015</name>
</gene>
<protein>
    <submittedName>
        <fullName evidence="1">Uncharacterized protein</fullName>
    </submittedName>
</protein>
<reference evidence="1" key="1">
    <citation type="submission" date="2014-09" db="EMBL/GenBank/DDBJ databases">
        <authorList>
            <person name="Probst J Alexander"/>
        </authorList>
    </citation>
    <scope>NUCLEOTIDE SEQUENCE</scope>
</reference>
<dbReference type="AlphaFoldDB" id="A0A098E982"/>
<proteinExistence type="predicted"/>
<name>A0A098E982_9ZZZZ</name>
<evidence type="ECO:0000313" key="1">
    <source>
        <dbReference type="EMBL" id="CEG12076.1"/>
    </source>
</evidence>
<accession>A0A098E982</accession>